<dbReference type="InterPro" id="IPR011611">
    <property type="entry name" value="PfkB_dom"/>
</dbReference>
<dbReference type="PANTHER" id="PTHR10584:SF166">
    <property type="entry name" value="RIBOKINASE"/>
    <property type="match status" value="1"/>
</dbReference>
<dbReference type="Gene3D" id="3.40.1190.20">
    <property type="match status" value="1"/>
</dbReference>
<dbReference type="EMBL" id="CP000698">
    <property type="protein sequence ID" value="ABQ27110.1"/>
    <property type="molecule type" value="Genomic_DNA"/>
</dbReference>
<keyword evidence="2" id="KW-0418">Kinase</keyword>
<dbReference type="GO" id="GO:0005829">
    <property type="term" value="C:cytosol"/>
    <property type="evidence" value="ECO:0007669"/>
    <property type="project" value="TreeGrafter"/>
</dbReference>
<sequence length="304" mass="33547">MGILVVGSVAFDSVETPFGKMDSILGGSATYFSTSASFFTDVSLVAVVGEDFPQEHVDFLKSRNIDLGGLARESGKTFHWKGKYGYDLNEAQTLETHLNVFENFKPVIPAEYRGADYLFLANIDPVLQMEVLSQVQNPRVIACDTMNFWISSKPEALKKVIERVDILIINEGEARQFTGEANLVKAAKKILSLGAKTLIVKRGEYGVLMFTDSTIFAAPAYPLEEVFDPTGAGDTFAGGFMGYLANSGDTSEEGIRQAIIFGSVMASFNVEDFSLNRLKRLDYKEIEARYRSFKKMTHFEGLAG</sequence>
<evidence type="ECO:0000313" key="4">
    <source>
        <dbReference type="EMBL" id="ABQ27110.1"/>
    </source>
</evidence>
<organism evidence="4 5">
    <name type="scientific">Geotalea uraniireducens (strain Rf4)</name>
    <name type="common">Geobacter uraniireducens</name>
    <dbReference type="NCBI Taxonomy" id="351605"/>
    <lineage>
        <taxon>Bacteria</taxon>
        <taxon>Pseudomonadati</taxon>
        <taxon>Thermodesulfobacteriota</taxon>
        <taxon>Desulfuromonadia</taxon>
        <taxon>Geobacterales</taxon>
        <taxon>Geobacteraceae</taxon>
        <taxon>Geotalea</taxon>
    </lineage>
</organism>
<dbReference type="AlphaFoldDB" id="A5G5P2"/>
<dbReference type="GO" id="GO:0016301">
    <property type="term" value="F:kinase activity"/>
    <property type="evidence" value="ECO:0007669"/>
    <property type="project" value="UniProtKB-KW"/>
</dbReference>
<dbReference type="SUPFAM" id="SSF53613">
    <property type="entry name" value="Ribokinase-like"/>
    <property type="match status" value="1"/>
</dbReference>
<dbReference type="PROSITE" id="PS00584">
    <property type="entry name" value="PFKB_KINASES_2"/>
    <property type="match status" value="1"/>
</dbReference>
<reference evidence="4 5" key="1">
    <citation type="submission" date="2007-05" db="EMBL/GenBank/DDBJ databases">
        <title>Complete sequence of Geobacter uraniireducens Rf4.</title>
        <authorList>
            <consortium name="US DOE Joint Genome Institute"/>
            <person name="Copeland A."/>
            <person name="Lucas S."/>
            <person name="Lapidus A."/>
            <person name="Barry K."/>
            <person name="Detter J.C."/>
            <person name="Glavina del Rio T."/>
            <person name="Hammon N."/>
            <person name="Israni S."/>
            <person name="Dalin E."/>
            <person name="Tice H."/>
            <person name="Pitluck S."/>
            <person name="Chertkov O."/>
            <person name="Brettin T."/>
            <person name="Bruce D."/>
            <person name="Han C."/>
            <person name="Schmutz J."/>
            <person name="Larimer F."/>
            <person name="Land M."/>
            <person name="Hauser L."/>
            <person name="Kyrpides N."/>
            <person name="Mikhailova N."/>
            <person name="Shelobolina E."/>
            <person name="Aklujkar M."/>
            <person name="Lovley D."/>
            <person name="Richardson P."/>
        </authorList>
    </citation>
    <scope>NUCLEOTIDE SEQUENCE [LARGE SCALE GENOMIC DNA]</scope>
    <source>
        <strain evidence="4 5">Rf4</strain>
    </source>
</reference>
<accession>A5G5P2</accession>
<dbReference type="RefSeq" id="WP_011939779.1">
    <property type="nucleotide sequence ID" value="NC_009483.1"/>
</dbReference>
<name>A5G5P2_GEOUR</name>
<keyword evidence="1" id="KW-0808">Transferase</keyword>
<evidence type="ECO:0000313" key="5">
    <source>
        <dbReference type="Proteomes" id="UP000006695"/>
    </source>
</evidence>
<dbReference type="KEGG" id="gur:Gura_2938"/>
<dbReference type="InterPro" id="IPR002173">
    <property type="entry name" value="Carboh/pur_kinase_PfkB_CS"/>
</dbReference>
<dbReference type="Proteomes" id="UP000006695">
    <property type="component" value="Chromosome"/>
</dbReference>
<proteinExistence type="predicted"/>
<gene>
    <name evidence="4" type="ordered locus">Gura_2938</name>
</gene>
<dbReference type="PANTHER" id="PTHR10584">
    <property type="entry name" value="SUGAR KINASE"/>
    <property type="match status" value="1"/>
</dbReference>
<keyword evidence="5" id="KW-1185">Reference proteome</keyword>
<feature type="domain" description="Carbohydrate kinase PfkB" evidence="3">
    <location>
        <begin position="36"/>
        <end position="274"/>
    </location>
</feature>
<dbReference type="STRING" id="351605.Gura_2938"/>
<protein>
    <submittedName>
        <fullName evidence="4">PfkB domain protein</fullName>
    </submittedName>
</protein>
<dbReference type="Pfam" id="PF00294">
    <property type="entry name" value="PfkB"/>
    <property type="match status" value="1"/>
</dbReference>
<evidence type="ECO:0000259" key="3">
    <source>
        <dbReference type="Pfam" id="PF00294"/>
    </source>
</evidence>
<dbReference type="InterPro" id="IPR029056">
    <property type="entry name" value="Ribokinase-like"/>
</dbReference>
<evidence type="ECO:0000256" key="1">
    <source>
        <dbReference type="ARBA" id="ARBA00022679"/>
    </source>
</evidence>
<dbReference type="OrthoDB" id="9779730at2"/>
<dbReference type="HOGENOM" id="CLU_065902_2_1_7"/>
<evidence type="ECO:0000256" key="2">
    <source>
        <dbReference type="ARBA" id="ARBA00022777"/>
    </source>
</evidence>